<evidence type="ECO:0000313" key="3">
    <source>
        <dbReference type="EMBL" id="KAJ7607529.1"/>
    </source>
</evidence>
<protein>
    <recommendedName>
        <fullName evidence="5">Fungal N-terminal domain-containing protein</fullName>
    </recommendedName>
</protein>
<evidence type="ECO:0000256" key="2">
    <source>
        <dbReference type="SAM" id="SignalP"/>
    </source>
</evidence>
<evidence type="ECO:0008006" key="5">
    <source>
        <dbReference type="Google" id="ProtNLM"/>
    </source>
</evidence>
<proteinExistence type="predicted"/>
<name>A0AAD7B177_9AGAR</name>
<gene>
    <name evidence="3" type="ORF">FB45DRAFT_1040211</name>
</gene>
<dbReference type="EMBL" id="JARKIF010000049">
    <property type="protein sequence ID" value="KAJ7607529.1"/>
    <property type="molecule type" value="Genomic_DNA"/>
</dbReference>
<keyword evidence="4" id="KW-1185">Reference proteome</keyword>
<organism evidence="3 4">
    <name type="scientific">Roridomyces roridus</name>
    <dbReference type="NCBI Taxonomy" id="1738132"/>
    <lineage>
        <taxon>Eukaryota</taxon>
        <taxon>Fungi</taxon>
        <taxon>Dikarya</taxon>
        <taxon>Basidiomycota</taxon>
        <taxon>Agaricomycotina</taxon>
        <taxon>Agaricomycetes</taxon>
        <taxon>Agaricomycetidae</taxon>
        <taxon>Agaricales</taxon>
        <taxon>Marasmiineae</taxon>
        <taxon>Mycenaceae</taxon>
        <taxon>Roridomyces</taxon>
    </lineage>
</organism>
<reference evidence="3" key="1">
    <citation type="submission" date="2023-03" db="EMBL/GenBank/DDBJ databases">
        <title>Massive genome expansion in bonnet fungi (Mycena s.s.) driven by repeated elements and novel gene families across ecological guilds.</title>
        <authorList>
            <consortium name="Lawrence Berkeley National Laboratory"/>
            <person name="Harder C.B."/>
            <person name="Miyauchi S."/>
            <person name="Viragh M."/>
            <person name="Kuo A."/>
            <person name="Thoen E."/>
            <person name="Andreopoulos B."/>
            <person name="Lu D."/>
            <person name="Skrede I."/>
            <person name="Drula E."/>
            <person name="Henrissat B."/>
            <person name="Morin E."/>
            <person name="Kohler A."/>
            <person name="Barry K."/>
            <person name="LaButti K."/>
            <person name="Morin E."/>
            <person name="Salamov A."/>
            <person name="Lipzen A."/>
            <person name="Mereny Z."/>
            <person name="Hegedus B."/>
            <person name="Baldrian P."/>
            <person name="Stursova M."/>
            <person name="Weitz H."/>
            <person name="Taylor A."/>
            <person name="Grigoriev I.V."/>
            <person name="Nagy L.G."/>
            <person name="Martin F."/>
            <person name="Kauserud H."/>
        </authorList>
    </citation>
    <scope>NUCLEOTIDE SEQUENCE</scope>
    <source>
        <strain evidence="3">9284</strain>
    </source>
</reference>
<dbReference type="Proteomes" id="UP001221142">
    <property type="component" value="Unassembled WGS sequence"/>
</dbReference>
<feature type="chain" id="PRO_5042074291" description="Fungal N-terminal domain-containing protein" evidence="2">
    <location>
        <begin position="22"/>
        <end position="216"/>
    </location>
</feature>
<evidence type="ECO:0000256" key="1">
    <source>
        <dbReference type="SAM" id="Phobius"/>
    </source>
</evidence>
<accession>A0AAD7B177</accession>
<keyword evidence="1" id="KW-0472">Membrane</keyword>
<comment type="caution">
    <text evidence="3">The sequence shown here is derived from an EMBL/GenBank/DDBJ whole genome shotgun (WGS) entry which is preliminary data.</text>
</comment>
<keyword evidence="2" id="KW-0732">Signal</keyword>
<sequence length="216" mass="23483">MSSLKSSVILVALSLLPGAIASYTTLGLAVAAAVIYLGYRQLPSERLGRLASIIEATETQLKNAKSICARAMASLTEVEERLLHAKSTASETKVRLLKLDETESWMDYLRTIRGIIQSIADCGLDVKDIQTDILKIVMEEETQRKISEGIGEARSVLATIHSALRETISPLFKVIQLHYCQLTHPARFAVVAVPSLQTSSLSKSFLGSTCILANPV</sequence>
<feature type="signal peptide" evidence="2">
    <location>
        <begin position="1"/>
        <end position="21"/>
    </location>
</feature>
<evidence type="ECO:0000313" key="4">
    <source>
        <dbReference type="Proteomes" id="UP001221142"/>
    </source>
</evidence>
<feature type="transmembrane region" description="Helical" evidence="1">
    <location>
        <begin position="20"/>
        <end position="39"/>
    </location>
</feature>
<keyword evidence="1" id="KW-0812">Transmembrane</keyword>
<keyword evidence="1" id="KW-1133">Transmembrane helix</keyword>
<dbReference type="AlphaFoldDB" id="A0AAD7B177"/>